<dbReference type="SUPFAM" id="SSF90002">
    <property type="entry name" value="Hypothetical protein YjiA, C-terminal domain"/>
    <property type="match status" value="1"/>
</dbReference>
<dbReference type="PANTHER" id="PTHR13748:SF59">
    <property type="entry name" value="COBW C-TERMINAL DOMAIN-CONTAINING PROTEIN"/>
    <property type="match status" value="1"/>
</dbReference>
<dbReference type="Proteomes" id="UP001153069">
    <property type="component" value="Unassembled WGS sequence"/>
</dbReference>
<evidence type="ECO:0000259" key="7">
    <source>
        <dbReference type="Pfam" id="PF07683"/>
    </source>
</evidence>
<evidence type="ECO:0000259" key="6">
    <source>
        <dbReference type="Pfam" id="PF02492"/>
    </source>
</evidence>
<keyword evidence="1" id="KW-0547">Nucleotide-binding</keyword>
<proteinExistence type="inferred from homology"/>
<dbReference type="Gene3D" id="3.30.1220.10">
    <property type="entry name" value="CobW-like, C-terminal domain"/>
    <property type="match status" value="1"/>
</dbReference>
<feature type="domain" description="CobW/HypB/UreG nucleotide-binding" evidence="6">
    <location>
        <begin position="40"/>
        <end position="238"/>
    </location>
</feature>
<keyword evidence="9" id="KW-1185">Reference proteome</keyword>
<dbReference type="SUPFAM" id="SSF52540">
    <property type="entry name" value="P-loop containing nucleoside triphosphate hydrolases"/>
    <property type="match status" value="1"/>
</dbReference>
<dbReference type="InterPro" id="IPR011629">
    <property type="entry name" value="CobW-like_C"/>
</dbReference>
<evidence type="ECO:0000256" key="2">
    <source>
        <dbReference type="ARBA" id="ARBA00022801"/>
    </source>
</evidence>
<gene>
    <name evidence="8" type="ORF">SEMRO_1937_G306420.1</name>
</gene>
<dbReference type="InterPro" id="IPR003495">
    <property type="entry name" value="CobW/HypB/UreG_nucleotide-bd"/>
</dbReference>
<dbReference type="CDD" id="cd03112">
    <property type="entry name" value="CobW-like"/>
    <property type="match status" value="1"/>
</dbReference>
<accession>A0A9N8EXX6</accession>
<keyword evidence="2" id="KW-0378">Hydrolase</keyword>
<dbReference type="GO" id="GO:0000166">
    <property type="term" value="F:nucleotide binding"/>
    <property type="evidence" value="ECO:0007669"/>
    <property type="project" value="UniProtKB-KW"/>
</dbReference>
<keyword evidence="3" id="KW-0143">Chaperone</keyword>
<comment type="similarity">
    <text evidence="4">Belongs to the SIMIBI class G3E GTPase family. ZNG1 subfamily.</text>
</comment>
<comment type="catalytic activity">
    <reaction evidence="5">
        <text>GTP + H2O = GDP + phosphate + H(+)</text>
        <dbReference type="Rhea" id="RHEA:19669"/>
        <dbReference type="ChEBI" id="CHEBI:15377"/>
        <dbReference type="ChEBI" id="CHEBI:15378"/>
        <dbReference type="ChEBI" id="CHEBI:37565"/>
        <dbReference type="ChEBI" id="CHEBI:43474"/>
        <dbReference type="ChEBI" id="CHEBI:58189"/>
    </reaction>
    <physiologicalReaction direction="left-to-right" evidence="5">
        <dbReference type="Rhea" id="RHEA:19670"/>
    </physiologicalReaction>
</comment>
<dbReference type="EMBL" id="CAICTM010001935">
    <property type="protein sequence ID" value="CAB9527069.1"/>
    <property type="molecule type" value="Genomic_DNA"/>
</dbReference>
<organism evidence="8 9">
    <name type="scientific">Seminavis robusta</name>
    <dbReference type="NCBI Taxonomy" id="568900"/>
    <lineage>
        <taxon>Eukaryota</taxon>
        <taxon>Sar</taxon>
        <taxon>Stramenopiles</taxon>
        <taxon>Ochrophyta</taxon>
        <taxon>Bacillariophyta</taxon>
        <taxon>Bacillariophyceae</taxon>
        <taxon>Bacillariophycidae</taxon>
        <taxon>Naviculales</taxon>
        <taxon>Naviculaceae</taxon>
        <taxon>Seminavis</taxon>
    </lineage>
</organism>
<dbReference type="OrthoDB" id="272672at2759"/>
<reference evidence="8" key="1">
    <citation type="submission" date="2020-06" db="EMBL/GenBank/DDBJ databases">
        <authorList>
            <consortium name="Plant Systems Biology data submission"/>
        </authorList>
    </citation>
    <scope>NUCLEOTIDE SEQUENCE</scope>
    <source>
        <strain evidence="8">D6</strain>
    </source>
</reference>
<evidence type="ECO:0000256" key="5">
    <source>
        <dbReference type="ARBA" id="ARBA00049117"/>
    </source>
</evidence>
<dbReference type="Pfam" id="PF07683">
    <property type="entry name" value="CobW_C"/>
    <property type="match status" value="1"/>
</dbReference>
<feature type="domain" description="CobW C-terminal" evidence="7">
    <location>
        <begin position="314"/>
        <end position="390"/>
    </location>
</feature>
<dbReference type="InterPro" id="IPR036627">
    <property type="entry name" value="CobW-likC_sf"/>
</dbReference>
<dbReference type="Pfam" id="PF02492">
    <property type="entry name" value="cobW"/>
    <property type="match status" value="1"/>
</dbReference>
<evidence type="ECO:0000313" key="9">
    <source>
        <dbReference type="Proteomes" id="UP001153069"/>
    </source>
</evidence>
<dbReference type="InterPro" id="IPR051316">
    <property type="entry name" value="Zinc-reg_GTPase_activator"/>
</dbReference>
<evidence type="ECO:0000256" key="3">
    <source>
        <dbReference type="ARBA" id="ARBA00023186"/>
    </source>
</evidence>
<evidence type="ECO:0000256" key="4">
    <source>
        <dbReference type="ARBA" id="ARBA00034320"/>
    </source>
</evidence>
<name>A0A9N8EXX6_9STRA</name>
<evidence type="ECO:0000256" key="1">
    <source>
        <dbReference type="ARBA" id="ARBA00022741"/>
    </source>
</evidence>
<comment type="caution">
    <text evidence="8">The sequence shown here is derived from an EMBL/GenBank/DDBJ whole genome shotgun (WGS) entry which is preliminary data.</text>
</comment>
<evidence type="ECO:0000313" key="8">
    <source>
        <dbReference type="EMBL" id="CAB9527069.1"/>
    </source>
</evidence>
<sequence length="569" mass="63034">MPSSAVAADDDDLESHRVNLFLHAENVRLFDIDQKDRQLPVTLVTGFLGSGKTTLLRHILTHKSNLRIAAAVNDFAELNIDENFIRNNATGTASRVVELSNGCVCCHLLDDLQLAVWKLLGGGQQQQNSNSSSENDWTLDAINYLLIETSGISDPLRIIRTLDAKFGKCFRARLDSVVTVVDADQMLSSPSTSTTALAQLKYADVILLNKTDLLPDPDRDCQILQEQIRSINDKAKIHPTRHCKIPLSFIMDVQIPSSSYSSQPSPITHEVSAVPIYVSATGGALRSSASLAISEQPQQSHPSHLQADQFVSTSVTLSDRPLSLQKLQQFITSPAVQTLARIKGVVWIQGGSLEQYRCILHLSGRGRLGFQLEGRWTGPPTTEMAFIGRHDKNNDATTTGHYLESLETDFGNCRILQDNEEESVPTDDNDNVDMMEILQQSPEFVMVANNSSIEQENHHDSSVVHFRLTGSQVYGYTEEEIERDLRIDTDAMNRDLVDAVNASVEQPKAFLTYSLHTTMTSDCGKARERVVLCYGGRGQPANNLQVLMREAKETLAVHFRNVQVCKCGM</sequence>
<dbReference type="InterPro" id="IPR027417">
    <property type="entry name" value="P-loop_NTPase"/>
</dbReference>
<dbReference type="GO" id="GO:0016787">
    <property type="term" value="F:hydrolase activity"/>
    <property type="evidence" value="ECO:0007669"/>
    <property type="project" value="UniProtKB-KW"/>
</dbReference>
<dbReference type="AlphaFoldDB" id="A0A9N8EXX6"/>
<dbReference type="Gene3D" id="3.40.50.300">
    <property type="entry name" value="P-loop containing nucleotide triphosphate hydrolases"/>
    <property type="match status" value="1"/>
</dbReference>
<dbReference type="PANTHER" id="PTHR13748">
    <property type="entry name" value="COBW-RELATED"/>
    <property type="match status" value="1"/>
</dbReference>
<protein>
    <submittedName>
        <fullName evidence="8">COBW domain-containing protein 1</fullName>
    </submittedName>
</protein>